<dbReference type="SUPFAM" id="SSF52821">
    <property type="entry name" value="Rhodanese/Cell cycle control phosphatase"/>
    <property type="match status" value="1"/>
</dbReference>
<evidence type="ECO:0000313" key="5">
    <source>
        <dbReference type="Proteomes" id="UP000221222"/>
    </source>
</evidence>
<organism evidence="4 5">
    <name type="scientific">Malaciobacter molluscorum LMG 25693</name>
    <dbReference type="NCBI Taxonomy" id="870501"/>
    <lineage>
        <taxon>Bacteria</taxon>
        <taxon>Pseudomonadati</taxon>
        <taxon>Campylobacterota</taxon>
        <taxon>Epsilonproteobacteria</taxon>
        <taxon>Campylobacterales</taxon>
        <taxon>Arcobacteraceae</taxon>
        <taxon>Malaciobacter</taxon>
    </lineage>
</organism>
<dbReference type="InterPro" id="IPR001763">
    <property type="entry name" value="Rhodanese-like_dom"/>
</dbReference>
<evidence type="ECO:0000259" key="2">
    <source>
        <dbReference type="PROSITE" id="PS50206"/>
    </source>
</evidence>
<evidence type="ECO:0000313" key="4">
    <source>
        <dbReference type="EMBL" id="PHO17716.1"/>
    </source>
</evidence>
<dbReference type="Proteomes" id="UP000262712">
    <property type="component" value="Chromosome"/>
</dbReference>
<evidence type="ECO:0000256" key="1">
    <source>
        <dbReference type="SAM" id="SignalP"/>
    </source>
</evidence>
<feature type="chain" id="PRO_5044573554" evidence="1">
    <location>
        <begin position="21"/>
        <end position="213"/>
    </location>
</feature>
<dbReference type="AlphaFoldDB" id="A0A2G1DH91"/>
<protein>
    <submittedName>
        <fullName evidence="3">Rhodanese-like domain-containing protein</fullName>
    </submittedName>
    <submittedName>
        <fullName evidence="4">Sulfurtransferase</fullName>
    </submittedName>
</protein>
<reference evidence="4 5" key="1">
    <citation type="submission" date="2017-09" db="EMBL/GenBank/DDBJ databases">
        <title>Arcobacter canalis sp. nov., a new species isolated from a water canal contaminated with urban sewage.</title>
        <authorList>
            <person name="Perez-Cataluna A."/>
            <person name="Salas-Masso N."/>
            <person name="Figueras M.J."/>
        </authorList>
    </citation>
    <scope>NUCLEOTIDE SEQUENCE [LARGE SCALE GENOMIC DNA]</scope>
    <source>
        <strain evidence="4 5">F98-3</strain>
    </source>
</reference>
<name>A0A2G1DH91_9BACT</name>
<proteinExistence type="predicted"/>
<sequence>MKSLILTSIISFTLSTTLLATEIKRAPTPSKDTAKTTLGLYVKAKDAQDYLQKDKDAILIDVRTPSELMFIGMSKRVDFHIPFKILDSSIYSEKTKAYNMKKNKYFLKEILFELKKAKTNKNTPIFITCRSGSTRSAPVVNILAKEGFTNVWTITDGFQGSKQKDGKLKGQRVINGLQHSGYEWSTKLDKNKIWYKCKYKDLYSIKDKKECTK</sequence>
<feature type="signal peptide" evidence="1">
    <location>
        <begin position="1"/>
        <end position="20"/>
    </location>
</feature>
<dbReference type="EMBL" id="NXFY01000013">
    <property type="protein sequence ID" value="PHO17716.1"/>
    <property type="molecule type" value="Genomic_DNA"/>
</dbReference>
<dbReference type="InterPro" id="IPR036873">
    <property type="entry name" value="Rhodanese-like_dom_sf"/>
</dbReference>
<evidence type="ECO:0000313" key="3">
    <source>
        <dbReference type="EMBL" id="AXX92299.1"/>
    </source>
</evidence>
<dbReference type="RefSeq" id="WP_099342774.1">
    <property type="nucleotide sequence ID" value="NZ_CP032098.1"/>
</dbReference>
<gene>
    <name evidence="3" type="ORF">AMOL_1323</name>
    <name evidence="4" type="ORF">CPU12_08970</name>
</gene>
<dbReference type="Gene3D" id="3.40.250.10">
    <property type="entry name" value="Rhodanese-like domain"/>
    <property type="match status" value="1"/>
</dbReference>
<keyword evidence="4" id="KW-0808">Transferase</keyword>
<dbReference type="GO" id="GO:0016740">
    <property type="term" value="F:transferase activity"/>
    <property type="evidence" value="ECO:0007669"/>
    <property type="project" value="UniProtKB-KW"/>
</dbReference>
<accession>A0A2G1DH91</accession>
<dbReference type="SMART" id="SM00450">
    <property type="entry name" value="RHOD"/>
    <property type="match status" value="1"/>
</dbReference>
<dbReference type="PROSITE" id="PS50206">
    <property type="entry name" value="RHODANESE_3"/>
    <property type="match status" value="1"/>
</dbReference>
<evidence type="ECO:0000313" key="6">
    <source>
        <dbReference type="Proteomes" id="UP000262712"/>
    </source>
</evidence>
<feature type="domain" description="Rhodanese" evidence="2">
    <location>
        <begin position="53"/>
        <end position="170"/>
    </location>
</feature>
<dbReference type="Proteomes" id="UP000221222">
    <property type="component" value="Unassembled WGS sequence"/>
</dbReference>
<keyword evidence="1" id="KW-0732">Signal</keyword>
<dbReference type="KEGG" id="amol:AMOL_1323"/>
<reference evidence="3 6" key="2">
    <citation type="submission" date="2018-08" db="EMBL/GenBank/DDBJ databases">
        <title>Complete genome of the Arcobacter molluscorum type strain LMG 25693.</title>
        <authorList>
            <person name="Miller W.G."/>
            <person name="Yee E."/>
            <person name="Bono J.L."/>
        </authorList>
    </citation>
    <scope>NUCLEOTIDE SEQUENCE [LARGE SCALE GENOMIC DNA]</scope>
    <source>
        <strain evidence="3 6">CECT 7696</strain>
    </source>
</reference>
<dbReference type="EMBL" id="CP032098">
    <property type="protein sequence ID" value="AXX92299.1"/>
    <property type="molecule type" value="Genomic_DNA"/>
</dbReference>
<dbReference type="Pfam" id="PF00581">
    <property type="entry name" value="Rhodanese"/>
    <property type="match status" value="1"/>
</dbReference>
<keyword evidence="5" id="KW-1185">Reference proteome</keyword>